<name>A0A1R3KZD7_9ROSI</name>
<gene>
    <name evidence="2" type="ORF">COLO4_03234</name>
</gene>
<evidence type="ECO:0000256" key="1">
    <source>
        <dbReference type="SAM" id="MobiDB-lite"/>
    </source>
</evidence>
<accession>A0A1R3KZD7</accession>
<sequence length="41" mass="4255">MEPSSEPDRAGMVQGGFPTSGNAEVGKSSETIPDDEGCKKQ</sequence>
<evidence type="ECO:0000313" key="3">
    <source>
        <dbReference type="Proteomes" id="UP000187203"/>
    </source>
</evidence>
<feature type="region of interest" description="Disordered" evidence="1">
    <location>
        <begin position="1"/>
        <end position="41"/>
    </location>
</feature>
<protein>
    <submittedName>
        <fullName evidence="2">Uncharacterized protein</fullName>
    </submittedName>
</protein>
<comment type="caution">
    <text evidence="2">The sequence shown here is derived from an EMBL/GenBank/DDBJ whole genome shotgun (WGS) entry which is preliminary data.</text>
</comment>
<keyword evidence="3" id="KW-1185">Reference proteome</keyword>
<dbReference type="EMBL" id="AWUE01009392">
    <property type="protein sequence ID" value="OMP12420.1"/>
    <property type="molecule type" value="Genomic_DNA"/>
</dbReference>
<organism evidence="2 3">
    <name type="scientific">Corchorus olitorius</name>
    <dbReference type="NCBI Taxonomy" id="93759"/>
    <lineage>
        <taxon>Eukaryota</taxon>
        <taxon>Viridiplantae</taxon>
        <taxon>Streptophyta</taxon>
        <taxon>Embryophyta</taxon>
        <taxon>Tracheophyta</taxon>
        <taxon>Spermatophyta</taxon>
        <taxon>Magnoliopsida</taxon>
        <taxon>eudicotyledons</taxon>
        <taxon>Gunneridae</taxon>
        <taxon>Pentapetalae</taxon>
        <taxon>rosids</taxon>
        <taxon>malvids</taxon>
        <taxon>Malvales</taxon>
        <taxon>Malvaceae</taxon>
        <taxon>Grewioideae</taxon>
        <taxon>Apeibeae</taxon>
        <taxon>Corchorus</taxon>
    </lineage>
</organism>
<reference evidence="3" key="1">
    <citation type="submission" date="2013-09" db="EMBL/GenBank/DDBJ databases">
        <title>Corchorus olitorius genome sequencing.</title>
        <authorList>
            <person name="Alam M."/>
            <person name="Haque M.S."/>
            <person name="Islam M.S."/>
            <person name="Emdad E.M."/>
            <person name="Islam M.M."/>
            <person name="Ahmed B."/>
            <person name="Halim A."/>
            <person name="Hossen Q.M.M."/>
            <person name="Hossain M.Z."/>
            <person name="Ahmed R."/>
            <person name="Khan M.M."/>
            <person name="Islam R."/>
            <person name="Rashid M.M."/>
            <person name="Khan S.A."/>
            <person name="Rahman M.S."/>
            <person name="Alam M."/>
            <person name="Yahiya A.S."/>
            <person name="Khan M.S."/>
            <person name="Azam M.S."/>
            <person name="Haque T."/>
            <person name="Lashkar M.Z.H."/>
            <person name="Akhand A.I."/>
            <person name="Morshed G."/>
            <person name="Roy S."/>
            <person name="Uddin K.S."/>
            <person name="Rabeya T."/>
            <person name="Hossain A.S."/>
            <person name="Chowdhury A."/>
            <person name="Snigdha A.R."/>
            <person name="Mortoza M.S."/>
            <person name="Matin S.A."/>
            <person name="Hoque S.M.E."/>
            <person name="Islam M.K."/>
            <person name="Roy D.K."/>
            <person name="Haider R."/>
            <person name="Moosa M.M."/>
            <person name="Elias S.M."/>
            <person name="Hasan A.M."/>
            <person name="Jahan S."/>
            <person name="Shafiuddin M."/>
            <person name="Mahmood N."/>
            <person name="Shommy N.S."/>
        </authorList>
    </citation>
    <scope>NUCLEOTIDE SEQUENCE [LARGE SCALE GENOMIC DNA]</scope>
    <source>
        <strain evidence="3">cv. O-4</strain>
    </source>
</reference>
<evidence type="ECO:0000313" key="2">
    <source>
        <dbReference type="EMBL" id="OMP12420.1"/>
    </source>
</evidence>
<dbReference type="Proteomes" id="UP000187203">
    <property type="component" value="Unassembled WGS sequence"/>
</dbReference>
<proteinExistence type="predicted"/>
<dbReference type="AlphaFoldDB" id="A0A1R3KZD7"/>